<dbReference type="SUPFAM" id="SSF55729">
    <property type="entry name" value="Acyl-CoA N-acyltransferases (Nat)"/>
    <property type="match status" value="1"/>
</dbReference>
<dbReference type="STRING" id="1461582.BN1048_00045"/>
<reference evidence="2 3" key="1">
    <citation type="submission" date="2014-07" db="EMBL/GenBank/DDBJ databases">
        <authorList>
            <person name="Urmite Genomes Urmite Genomes"/>
        </authorList>
    </citation>
    <scope>NUCLEOTIDE SEQUENCE [LARGE SCALE GENOMIC DNA]</scope>
    <source>
        <strain evidence="2 3">13MG44_air</strain>
    </source>
</reference>
<dbReference type="AlphaFoldDB" id="A0A078M271"/>
<dbReference type="EMBL" id="CCSE01000001">
    <property type="protein sequence ID" value="CDZ98926.1"/>
    <property type="molecule type" value="Genomic_DNA"/>
</dbReference>
<organism evidence="2 3">
    <name type="scientific">Jeotgalicoccus saudimassiliensis</name>
    <dbReference type="NCBI Taxonomy" id="1461582"/>
    <lineage>
        <taxon>Bacteria</taxon>
        <taxon>Bacillati</taxon>
        <taxon>Bacillota</taxon>
        <taxon>Bacilli</taxon>
        <taxon>Bacillales</taxon>
        <taxon>Staphylococcaceae</taxon>
        <taxon>Jeotgalicoccus</taxon>
    </lineage>
</organism>
<dbReference type="InterPro" id="IPR000182">
    <property type="entry name" value="GNAT_dom"/>
</dbReference>
<evidence type="ECO:0000313" key="2">
    <source>
        <dbReference type="EMBL" id="CDZ98926.1"/>
    </source>
</evidence>
<dbReference type="RefSeq" id="WP_035807311.1">
    <property type="nucleotide sequence ID" value="NZ_CCSE01000001.1"/>
</dbReference>
<sequence>MSLRLAESDDVPYIMEIIKKVIPRMHAAGNYQWDEYYPTEATFKKDIKNGTLYVYEEKREIKGCIVADNNHAFAYDDIPWELARMDCLALHRLAVDPAFQGQGIAQKILKGIIKIGKDKSYLGIHTDTSQENKPMQQLFSKLGFEYKGHLNLDDNLNDWYAAYEKVF</sequence>
<evidence type="ECO:0000259" key="1">
    <source>
        <dbReference type="PROSITE" id="PS51186"/>
    </source>
</evidence>
<dbReference type="PROSITE" id="PS51186">
    <property type="entry name" value="GNAT"/>
    <property type="match status" value="1"/>
</dbReference>
<keyword evidence="3" id="KW-1185">Reference proteome</keyword>
<dbReference type="OrthoDB" id="9796381at2"/>
<dbReference type="Gene3D" id="3.40.630.30">
    <property type="match status" value="1"/>
</dbReference>
<dbReference type="HOGENOM" id="CLU_013985_13_2_9"/>
<proteinExistence type="predicted"/>
<feature type="domain" description="N-acetyltransferase" evidence="1">
    <location>
        <begin position="1"/>
        <end position="167"/>
    </location>
</feature>
<dbReference type="CDD" id="cd04301">
    <property type="entry name" value="NAT_SF"/>
    <property type="match status" value="1"/>
</dbReference>
<name>A0A078M271_9STAP</name>
<dbReference type="eggNOG" id="COG0456">
    <property type="taxonomic scope" value="Bacteria"/>
</dbReference>
<dbReference type="InterPro" id="IPR016181">
    <property type="entry name" value="Acyl_CoA_acyltransferase"/>
</dbReference>
<keyword evidence="2" id="KW-0808">Transferase</keyword>
<protein>
    <submittedName>
        <fullName evidence="2">Acetyltransferase (GNAT) family protein</fullName>
    </submittedName>
</protein>
<gene>
    <name evidence="2" type="ORF">BN1048_00045</name>
</gene>
<accession>A0A078M271</accession>
<dbReference type="GO" id="GO:0016747">
    <property type="term" value="F:acyltransferase activity, transferring groups other than amino-acyl groups"/>
    <property type="evidence" value="ECO:0007669"/>
    <property type="project" value="InterPro"/>
</dbReference>
<dbReference type="Pfam" id="PF00583">
    <property type="entry name" value="Acetyltransf_1"/>
    <property type="match status" value="1"/>
</dbReference>
<dbReference type="Proteomes" id="UP000044136">
    <property type="component" value="Unassembled WGS sequence"/>
</dbReference>
<evidence type="ECO:0000313" key="3">
    <source>
        <dbReference type="Proteomes" id="UP000044136"/>
    </source>
</evidence>